<reference evidence="9" key="1">
    <citation type="submission" date="2020-05" db="EMBL/GenBank/DDBJ databases">
        <authorList>
            <person name="Chiriac C."/>
            <person name="Salcher M."/>
            <person name="Ghai R."/>
            <person name="Kavagutti S V."/>
        </authorList>
    </citation>
    <scope>NUCLEOTIDE SEQUENCE</scope>
</reference>
<name>A0A6J6DLV7_9ZZZZ</name>
<dbReference type="NCBIfam" id="TIGR00445">
    <property type="entry name" value="mraY"/>
    <property type="match status" value="1"/>
</dbReference>
<proteinExistence type="inferred from homology"/>
<accession>A0A6J6DLV7</accession>
<evidence type="ECO:0000256" key="4">
    <source>
        <dbReference type="ARBA" id="ARBA00022692"/>
    </source>
</evidence>
<dbReference type="InterPro" id="IPR000715">
    <property type="entry name" value="Glycosyl_transferase_4"/>
</dbReference>
<dbReference type="PANTHER" id="PTHR22926:SF5">
    <property type="entry name" value="PHOSPHO-N-ACETYLMURAMOYL-PENTAPEPTIDE-TRANSFERASE HOMOLOG"/>
    <property type="match status" value="1"/>
</dbReference>
<dbReference type="InterPro" id="IPR003524">
    <property type="entry name" value="PNAcMuramoyl-5peptid_Trfase"/>
</dbReference>
<feature type="transmembrane region" description="Helical" evidence="7">
    <location>
        <begin position="47"/>
        <end position="68"/>
    </location>
</feature>
<dbReference type="PROSITE" id="PS01347">
    <property type="entry name" value="MRAY_1"/>
    <property type="match status" value="1"/>
</dbReference>
<dbReference type="PANTHER" id="PTHR22926">
    <property type="entry name" value="PHOSPHO-N-ACETYLMURAMOYL-PENTAPEPTIDE-TRANSFERASE"/>
    <property type="match status" value="1"/>
</dbReference>
<feature type="transmembrane region" description="Helical" evidence="7">
    <location>
        <begin position="340"/>
        <end position="361"/>
    </location>
</feature>
<evidence type="ECO:0000313" key="8">
    <source>
        <dbReference type="EMBL" id="CAB4537500.1"/>
    </source>
</evidence>
<keyword evidence="6 7" id="KW-0472">Membrane</keyword>
<feature type="transmembrane region" description="Helical" evidence="7">
    <location>
        <begin position="112"/>
        <end position="133"/>
    </location>
</feature>
<evidence type="ECO:0000256" key="5">
    <source>
        <dbReference type="ARBA" id="ARBA00022989"/>
    </source>
</evidence>
<dbReference type="GO" id="GO:0005886">
    <property type="term" value="C:plasma membrane"/>
    <property type="evidence" value="ECO:0007669"/>
    <property type="project" value="TreeGrafter"/>
</dbReference>
<dbReference type="PROSITE" id="PS01348">
    <property type="entry name" value="MRAY_2"/>
    <property type="match status" value="1"/>
</dbReference>
<dbReference type="Pfam" id="PF00953">
    <property type="entry name" value="Glycos_transf_4"/>
    <property type="match status" value="1"/>
</dbReference>
<organism evidence="9">
    <name type="scientific">freshwater metagenome</name>
    <dbReference type="NCBI Taxonomy" id="449393"/>
    <lineage>
        <taxon>unclassified sequences</taxon>
        <taxon>metagenomes</taxon>
        <taxon>ecological metagenomes</taxon>
    </lineage>
</organism>
<dbReference type="Pfam" id="PF10555">
    <property type="entry name" value="MraY_sig1"/>
    <property type="match status" value="1"/>
</dbReference>
<dbReference type="InterPro" id="IPR018480">
    <property type="entry name" value="PNAcMuramoyl-5peptid_Trfase_CS"/>
</dbReference>
<evidence type="ECO:0000256" key="6">
    <source>
        <dbReference type="ARBA" id="ARBA00023136"/>
    </source>
</evidence>
<dbReference type="CDD" id="cd06852">
    <property type="entry name" value="GT_MraY"/>
    <property type="match status" value="1"/>
</dbReference>
<dbReference type="GO" id="GO:0008963">
    <property type="term" value="F:phospho-N-acetylmuramoyl-pentapeptide-transferase activity"/>
    <property type="evidence" value="ECO:0007669"/>
    <property type="project" value="InterPro"/>
</dbReference>
<dbReference type="AlphaFoldDB" id="A0A6J6DLV7"/>
<feature type="transmembrane region" description="Helical" evidence="7">
    <location>
        <begin position="189"/>
        <end position="212"/>
    </location>
</feature>
<dbReference type="EMBL" id="CAEZTO010000002">
    <property type="protein sequence ID" value="CAB4564346.1"/>
    <property type="molecule type" value="Genomic_DNA"/>
</dbReference>
<keyword evidence="4 7" id="KW-0812">Transmembrane</keyword>
<feature type="transmembrane region" description="Helical" evidence="7">
    <location>
        <begin position="80"/>
        <end position="100"/>
    </location>
</feature>
<keyword evidence="5 7" id="KW-1133">Transmembrane helix</keyword>
<dbReference type="GO" id="GO:0071555">
    <property type="term" value="P:cell wall organization"/>
    <property type="evidence" value="ECO:0007669"/>
    <property type="project" value="TreeGrafter"/>
</dbReference>
<sequence length="367" mass="39365">MRALLAAGGISLFVALFATPLFIRLAKKLNWGQFIRDDGPQSHQIKRGTPTMGGVVILGATALAYFLAKLLNDEIPSPSALLVLFMMFGLGAVGFVDDFMKVRNQRSLGLGGWAKIVGQGAVAVTFAILALQFPDSNGLTPASTSISLFRDLPIDLFFWGSTIGIVLFILWIFLLVASASNGVNIADGLDGLASGSAVLAIGAYVVIGFWQFNQSCRTAVENLSACYEVRDPLDLATVAAAIVGACLGFLWWNTSPAQLIMGDTGSQALGGALAALAILSRTELLLILIGGIFVIVTGSVVLQRGYFKFTKWRTGTGKRIFRMSPLHHHFELKGWAEITIVVRFWIIAALCVAAGVGLFYVEWIYGL</sequence>
<feature type="transmembrane region" description="Helical" evidence="7">
    <location>
        <begin position="156"/>
        <end position="177"/>
    </location>
</feature>
<evidence type="ECO:0000256" key="1">
    <source>
        <dbReference type="ARBA" id="ARBA00004141"/>
    </source>
</evidence>
<feature type="transmembrane region" description="Helical" evidence="7">
    <location>
        <begin position="6"/>
        <end position="26"/>
    </location>
</feature>
<evidence type="ECO:0000256" key="7">
    <source>
        <dbReference type="SAM" id="Phobius"/>
    </source>
</evidence>
<evidence type="ECO:0000256" key="3">
    <source>
        <dbReference type="ARBA" id="ARBA00022679"/>
    </source>
</evidence>
<protein>
    <submittedName>
        <fullName evidence="9">Unannotated protein</fullName>
    </submittedName>
</protein>
<feature type="transmembrane region" description="Helical" evidence="7">
    <location>
        <begin position="232"/>
        <end position="252"/>
    </location>
</feature>
<feature type="transmembrane region" description="Helical" evidence="7">
    <location>
        <begin position="284"/>
        <end position="302"/>
    </location>
</feature>
<evidence type="ECO:0000313" key="9">
    <source>
        <dbReference type="EMBL" id="CAB4564346.1"/>
    </source>
</evidence>
<comment type="subcellular location">
    <subcellularLocation>
        <location evidence="1">Membrane</location>
        <topology evidence="1">Multi-pass membrane protein</topology>
    </subcellularLocation>
</comment>
<gene>
    <name evidence="8" type="ORF">UFOPK1503_00012</name>
    <name evidence="9" type="ORF">UFOPK1693_00248</name>
</gene>
<dbReference type="GO" id="GO:0044038">
    <property type="term" value="P:cell wall macromolecule biosynthetic process"/>
    <property type="evidence" value="ECO:0007669"/>
    <property type="project" value="TreeGrafter"/>
</dbReference>
<comment type="similarity">
    <text evidence="2">Belongs to the glycosyltransferase 4 family. MraY subfamily.</text>
</comment>
<keyword evidence="3" id="KW-0808">Transferase</keyword>
<dbReference type="HAMAP" id="MF_00038">
    <property type="entry name" value="MraY"/>
    <property type="match status" value="1"/>
</dbReference>
<evidence type="ECO:0000256" key="2">
    <source>
        <dbReference type="ARBA" id="ARBA00005583"/>
    </source>
</evidence>
<dbReference type="EMBL" id="CAEZST010000001">
    <property type="protein sequence ID" value="CAB4537500.1"/>
    <property type="molecule type" value="Genomic_DNA"/>
</dbReference>